<evidence type="ECO:0000313" key="1">
    <source>
        <dbReference type="EMBL" id="KRX40138.1"/>
    </source>
</evidence>
<name>A0A0V0TMA7_9BILA</name>
<dbReference type="AlphaFoldDB" id="A0A0V0TMA7"/>
<evidence type="ECO:0000313" key="2">
    <source>
        <dbReference type="Proteomes" id="UP000055048"/>
    </source>
</evidence>
<proteinExistence type="predicted"/>
<protein>
    <submittedName>
        <fullName evidence="1">Uncharacterized protein</fullName>
    </submittedName>
</protein>
<dbReference type="Proteomes" id="UP000055048">
    <property type="component" value="Unassembled WGS sequence"/>
</dbReference>
<organism evidence="1 2">
    <name type="scientific">Trichinella murrelli</name>
    <dbReference type="NCBI Taxonomy" id="144512"/>
    <lineage>
        <taxon>Eukaryota</taxon>
        <taxon>Metazoa</taxon>
        <taxon>Ecdysozoa</taxon>
        <taxon>Nematoda</taxon>
        <taxon>Enoplea</taxon>
        <taxon>Dorylaimia</taxon>
        <taxon>Trichinellida</taxon>
        <taxon>Trichinellidae</taxon>
        <taxon>Trichinella</taxon>
    </lineage>
</organism>
<accession>A0A0V0TMA7</accession>
<gene>
    <name evidence="1" type="ORF">T05_9504</name>
</gene>
<dbReference type="EMBL" id="JYDJ01000209">
    <property type="protein sequence ID" value="KRX40138.1"/>
    <property type="molecule type" value="Genomic_DNA"/>
</dbReference>
<sequence length="205" mass="23017">MKVEKQEARVLLCTWTGKRTAGGRRRVELDRQPPLAGETAARGCQRYQAMIIKVSRRVSVTSAFGQGTAGKGNRADMAAPLTPAYGHCIAARPDINRFSNGRTIKATLPTDYMLNHLRRNNDSHSTNRWPNYDNLDPGLVEVTRISNPLPAHVAIPAGHYFHARPETWRVPVGDPKRQLYDIETDRAPVGRQWAIKRARKMSPEN</sequence>
<reference evidence="1 2" key="1">
    <citation type="submission" date="2015-01" db="EMBL/GenBank/DDBJ databases">
        <title>Evolution of Trichinella species and genotypes.</title>
        <authorList>
            <person name="Korhonen P.K."/>
            <person name="Edoardo P."/>
            <person name="Giuseppe L.R."/>
            <person name="Gasser R.B."/>
        </authorList>
    </citation>
    <scope>NUCLEOTIDE SEQUENCE [LARGE SCALE GENOMIC DNA]</scope>
    <source>
        <strain evidence="1">ISS417</strain>
    </source>
</reference>
<comment type="caution">
    <text evidence="1">The sequence shown here is derived from an EMBL/GenBank/DDBJ whole genome shotgun (WGS) entry which is preliminary data.</text>
</comment>
<keyword evidence="2" id="KW-1185">Reference proteome</keyword>